<name>A0AAV9B694_ACOGR</name>
<dbReference type="Proteomes" id="UP001179952">
    <property type="component" value="Unassembled WGS sequence"/>
</dbReference>
<dbReference type="AlphaFoldDB" id="A0AAV9B694"/>
<accession>A0AAV9B694</accession>
<comment type="caution">
    <text evidence="3">The sequence shown here is derived from an EMBL/GenBank/DDBJ whole genome shotgun (WGS) entry which is preliminary data.</text>
</comment>
<sequence>MSPFFRVCERDWMIDNTTDLTMRLPSPTNFRHLIHVPPPPTQTTTAPLRPIPTAPKTLPISSLLFPSTTAKSTHSTRPRL</sequence>
<reference evidence="3" key="2">
    <citation type="submission" date="2023-06" db="EMBL/GenBank/DDBJ databases">
        <authorList>
            <person name="Ma L."/>
            <person name="Liu K.-W."/>
            <person name="Li Z."/>
            <person name="Hsiao Y.-Y."/>
            <person name="Qi Y."/>
            <person name="Fu T."/>
            <person name="Tang G."/>
            <person name="Zhang D."/>
            <person name="Sun W.-H."/>
            <person name="Liu D.-K."/>
            <person name="Li Y."/>
            <person name="Chen G.-Z."/>
            <person name="Liu X.-D."/>
            <person name="Liao X.-Y."/>
            <person name="Jiang Y.-T."/>
            <person name="Yu X."/>
            <person name="Hao Y."/>
            <person name="Huang J."/>
            <person name="Zhao X.-W."/>
            <person name="Ke S."/>
            <person name="Chen Y.-Y."/>
            <person name="Wu W.-L."/>
            <person name="Hsu J.-L."/>
            <person name="Lin Y.-F."/>
            <person name="Huang M.-D."/>
            <person name="Li C.-Y."/>
            <person name="Huang L."/>
            <person name="Wang Z.-W."/>
            <person name="Zhao X."/>
            <person name="Zhong W.-Y."/>
            <person name="Peng D.-H."/>
            <person name="Ahmad S."/>
            <person name="Lan S."/>
            <person name="Zhang J.-S."/>
            <person name="Tsai W.-C."/>
            <person name="Van De Peer Y."/>
            <person name="Liu Z.-J."/>
        </authorList>
    </citation>
    <scope>NUCLEOTIDE SEQUENCE</scope>
    <source>
        <strain evidence="3">SCP</strain>
        <tissue evidence="3">Leaves</tissue>
    </source>
</reference>
<keyword evidence="4" id="KW-1185">Reference proteome</keyword>
<evidence type="ECO:0000313" key="4">
    <source>
        <dbReference type="Proteomes" id="UP001179952"/>
    </source>
</evidence>
<dbReference type="EMBL" id="JAUJYN010000005">
    <property type="protein sequence ID" value="KAK1271746.1"/>
    <property type="molecule type" value="Genomic_DNA"/>
</dbReference>
<feature type="domain" description="CRIB" evidence="2">
    <location>
        <begin position="24"/>
        <end position="37"/>
    </location>
</feature>
<evidence type="ECO:0000313" key="3">
    <source>
        <dbReference type="EMBL" id="KAK1271746.1"/>
    </source>
</evidence>
<protein>
    <recommendedName>
        <fullName evidence="2">CRIB domain-containing protein</fullName>
    </recommendedName>
</protein>
<gene>
    <name evidence="3" type="ORF">QJS04_geneDACA016192</name>
</gene>
<organism evidence="3 4">
    <name type="scientific">Acorus gramineus</name>
    <name type="common">Dwarf sweet flag</name>
    <dbReference type="NCBI Taxonomy" id="55184"/>
    <lineage>
        <taxon>Eukaryota</taxon>
        <taxon>Viridiplantae</taxon>
        <taxon>Streptophyta</taxon>
        <taxon>Embryophyta</taxon>
        <taxon>Tracheophyta</taxon>
        <taxon>Spermatophyta</taxon>
        <taxon>Magnoliopsida</taxon>
        <taxon>Liliopsida</taxon>
        <taxon>Acoraceae</taxon>
        <taxon>Acorus</taxon>
    </lineage>
</organism>
<proteinExistence type="predicted"/>
<reference evidence="3" key="1">
    <citation type="journal article" date="2023" name="Nat. Commun.">
        <title>Diploid and tetraploid genomes of Acorus and the evolution of monocots.</title>
        <authorList>
            <person name="Ma L."/>
            <person name="Liu K.W."/>
            <person name="Li Z."/>
            <person name="Hsiao Y.Y."/>
            <person name="Qi Y."/>
            <person name="Fu T."/>
            <person name="Tang G.D."/>
            <person name="Zhang D."/>
            <person name="Sun W.H."/>
            <person name="Liu D.K."/>
            <person name="Li Y."/>
            <person name="Chen G.Z."/>
            <person name="Liu X.D."/>
            <person name="Liao X.Y."/>
            <person name="Jiang Y.T."/>
            <person name="Yu X."/>
            <person name="Hao Y."/>
            <person name="Huang J."/>
            <person name="Zhao X.W."/>
            <person name="Ke S."/>
            <person name="Chen Y.Y."/>
            <person name="Wu W.L."/>
            <person name="Hsu J.L."/>
            <person name="Lin Y.F."/>
            <person name="Huang M.D."/>
            <person name="Li C.Y."/>
            <person name="Huang L."/>
            <person name="Wang Z.W."/>
            <person name="Zhao X."/>
            <person name="Zhong W.Y."/>
            <person name="Peng D.H."/>
            <person name="Ahmad S."/>
            <person name="Lan S."/>
            <person name="Zhang J.S."/>
            <person name="Tsai W.C."/>
            <person name="Van de Peer Y."/>
            <person name="Liu Z.J."/>
        </authorList>
    </citation>
    <scope>NUCLEOTIDE SEQUENCE</scope>
    <source>
        <strain evidence="3">SCP</strain>
    </source>
</reference>
<feature type="compositionally biased region" description="Polar residues" evidence="1">
    <location>
        <begin position="64"/>
        <end position="73"/>
    </location>
</feature>
<dbReference type="InterPro" id="IPR000095">
    <property type="entry name" value="CRIB_dom"/>
</dbReference>
<feature type="region of interest" description="Disordered" evidence="1">
    <location>
        <begin position="36"/>
        <end position="80"/>
    </location>
</feature>
<evidence type="ECO:0000259" key="2">
    <source>
        <dbReference type="PROSITE" id="PS50108"/>
    </source>
</evidence>
<dbReference type="PROSITE" id="PS50108">
    <property type="entry name" value="CRIB"/>
    <property type="match status" value="1"/>
</dbReference>
<evidence type="ECO:0000256" key="1">
    <source>
        <dbReference type="SAM" id="MobiDB-lite"/>
    </source>
</evidence>